<sequence length="184" mass="20498">MSRELPQISTPRLLMRALENHQAETLCTLANGPKIADNTASIPSPYTLEIAQDFIAGMPEKFRSAHLLSLGMHRRDSGELIGIVSLRVKPDHLYGHLGGWVAADARNQGYAAEAARALMDYGFAELGLHRVGSQCFSRNKESARVMEKIGLQYEGCLRGAFLKNGVHEDMLVFATLREDWEFRL</sequence>
<feature type="domain" description="N-acetyltransferase" evidence="4">
    <location>
        <begin position="33"/>
        <end position="175"/>
    </location>
</feature>
<name>A0A0A1Z115_PSEFL</name>
<evidence type="ECO:0000256" key="1">
    <source>
        <dbReference type="ARBA" id="ARBA00022679"/>
    </source>
</evidence>
<dbReference type="CDD" id="cd04301">
    <property type="entry name" value="NAT_SF"/>
    <property type="match status" value="1"/>
</dbReference>
<dbReference type="SUPFAM" id="SSF55729">
    <property type="entry name" value="Acyl-CoA N-acyltransferases (Nat)"/>
    <property type="match status" value="1"/>
</dbReference>
<dbReference type="InterPro" id="IPR051531">
    <property type="entry name" value="N-acetyltransferase"/>
</dbReference>
<keyword evidence="2" id="KW-0012">Acyltransferase</keyword>
<protein>
    <submittedName>
        <fullName evidence="5">GNAT family acetyltransferase</fullName>
    </submittedName>
</protein>
<dbReference type="PANTHER" id="PTHR43792">
    <property type="entry name" value="GNAT FAMILY, PUTATIVE (AFU_ORTHOLOGUE AFUA_3G00765)-RELATED-RELATED"/>
    <property type="match status" value="1"/>
</dbReference>
<dbReference type="RefSeq" id="WP_038845188.1">
    <property type="nucleotide sequence ID" value="NZ_ASGY01000075.1"/>
</dbReference>
<dbReference type="InterPro" id="IPR000182">
    <property type="entry name" value="GNAT_dom"/>
</dbReference>
<dbReference type="Gene3D" id="3.40.630.30">
    <property type="match status" value="1"/>
</dbReference>
<dbReference type="Proteomes" id="UP000030060">
    <property type="component" value="Unassembled WGS sequence"/>
</dbReference>
<proteinExistence type="inferred from homology"/>
<evidence type="ECO:0000259" key="4">
    <source>
        <dbReference type="PROSITE" id="PS51186"/>
    </source>
</evidence>
<dbReference type="Pfam" id="PF13302">
    <property type="entry name" value="Acetyltransf_3"/>
    <property type="match status" value="1"/>
</dbReference>
<dbReference type="InterPro" id="IPR016181">
    <property type="entry name" value="Acyl_CoA_acyltransferase"/>
</dbReference>
<dbReference type="AlphaFoldDB" id="A0A0A1Z115"/>
<comment type="similarity">
    <text evidence="3">Belongs to the acetyltransferase family. RimJ subfamily.</text>
</comment>
<evidence type="ECO:0000256" key="3">
    <source>
        <dbReference type="ARBA" id="ARBA00038502"/>
    </source>
</evidence>
<evidence type="ECO:0000256" key="2">
    <source>
        <dbReference type="ARBA" id="ARBA00023315"/>
    </source>
</evidence>
<keyword evidence="1 5" id="KW-0808">Transferase</keyword>
<evidence type="ECO:0000313" key="5">
    <source>
        <dbReference type="EMBL" id="KGE67985.1"/>
    </source>
</evidence>
<accession>A0A0A1Z115</accession>
<dbReference type="OrthoDB" id="9801656at2"/>
<reference evidence="5 6" key="1">
    <citation type="journal article" date="2013" name="Genome Announc.">
        <title>Draft Genome Sequence of Pseudomonas fluorescens LMG 5329, a White Line-Inducing Principle-Producing Bioindicator for the Mushroom Pathogen Pseudomonas tolaasii.</title>
        <authorList>
            <person name="Ghequire M.G."/>
            <person name="Rokni-Zadeh H."/>
            <person name="Zarrineh P."/>
            <person name="De Mot R."/>
        </authorList>
    </citation>
    <scope>NUCLEOTIDE SEQUENCE [LARGE SCALE GENOMIC DNA]</scope>
    <source>
        <strain evidence="5 6">LMG 5329</strain>
    </source>
</reference>
<comment type="caution">
    <text evidence="5">The sequence shown here is derived from an EMBL/GenBank/DDBJ whole genome shotgun (WGS) entry which is preliminary data.</text>
</comment>
<organism evidence="5 6">
    <name type="scientific">Pseudomonas fluorescens LMG 5329</name>
    <dbReference type="NCBI Taxonomy" id="1324332"/>
    <lineage>
        <taxon>Bacteria</taxon>
        <taxon>Pseudomonadati</taxon>
        <taxon>Pseudomonadota</taxon>
        <taxon>Gammaproteobacteria</taxon>
        <taxon>Pseudomonadales</taxon>
        <taxon>Pseudomonadaceae</taxon>
        <taxon>Pseudomonas</taxon>
    </lineage>
</organism>
<dbReference type="PROSITE" id="PS51186">
    <property type="entry name" value="GNAT"/>
    <property type="match status" value="1"/>
</dbReference>
<dbReference type="PANTHER" id="PTHR43792:SF8">
    <property type="entry name" value="[RIBOSOMAL PROTEIN US5]-ALANINE N-ACETYLTRANSFERASE"/>
    <property type="match status" value="1"/>
</dbReference>
<gene>
    <name evidence="5" type="ORF">K814_0110115</name>
</gene>
<evidence type="ECO:0000313" key="6">
    <source>
        <dbReference type="Proteomes" id="UP000030060"/>
    </source>
</evidence>
<dbReference type="EMBL" id="ASGY01000075">
    <property type="protein sequence ID" value="KGE67985.1"/>
    <property type="molecule type" value="Genomic_DNA"/>
</dbReference>
<dbReference type="GO" id="GO:0016747">
    <property type="term" value="F:acyltransferase activity, transferring groups other than amino-acyl groups"/>
    <property type="evidence" value="ECO:0007669"/>
    <property type="project" value="InterPro"/>
</dbReference>